<dbReference type="AlphaFoldDB" id="A0A010YZG1"/>
<accession>A0A010YZG1</accession>
<evidence type="ECO:0000313" key="2">
    <source>
        <dbReference type="Proteomes" id="UP000021053"/>
    </source>
</evidence>
<comment type="caution">
    <text evidence="1">The sequence shown here is derived from an EMBL/GenBank/DDBJ whole genome shotgun (WGS) entry which is preliminary data.</text>
</comment>
<dbReference type="EMBL" id="JFBT01000001">
    <property type="protein sequence ID" value="EXG80603.1"/>
    <property type="molecule type" value="Genomic_DNA"/>
</dbReference>
<reference evidence="1 2" key="1">
    <citation type="submission" date="2013-07" db="EMBL/GenBank/DDBJ databases">
        <authorList>
            <consortium name="DOE Joint Genome Institute"/>
            <person name="Eisen J."/>
            <person name="Huntemann M."/>
            <person name="Han J."/>
            <person name="Chen A."/>
            <person name="Kyrpides N."/>
            <person name="Mavromatis K."/>
            <person name="Markowitz V."/>
            <person name="Palaniappan K."/>
            <person name="Ivanova N."/>
            <person name="Schaumberg A."/>
            <person name="Pati A."/>
            <person name="Liolios K."/>
            <person name="Nordberg H.P."/>
            <person name="Cantor M.N."/>
            <person name="Hua S.X."/>
            <person name="Woyke T."/>
        </authorList>
    </citation>
    <scope>NUCLEOTIDE SEQUENCE [LARGE SCALE GENOMIC DNA]</scope>
    <source>
        <strain evidence="1 2">DSM 44712</strain>
    </source>
</reference>
<organism evidence="1 2">
    <name type="scientific">Cryptosporangium arvum DSM 44712</name>
    <dbReference type="NCBI Taxonomy" id="927661"/>
    <lineage>
        <taxon>Bacteria</taxon>
        <taxon>Bacillati</taxon>
        <taxon>Actinomycetota</taxon>
        <taxon>Actinomycetes</taxon>
        <taxon>Cryptosporangiales</taxon>
        <taxon>Cryptosporangiaceae</taxon>
        <taxon>Cryptosporangium</taxon>
    </lineage>
</organism>
<dbReference type="HOGENOM" id="CLU_079554_0_0_11"/>
<dbReference type="RefSeq" id="WP_211247336.1">
    <property type="nucleotide sequence ID" value="NZ_KK073874.1"/>
</dbReference>
<protein>
    <submittedName>
        <fullName evidence="1">Uncharacterized protein</fullName>
    </submittedName>
</protein>
<evidence type="ECO:0000313" key="1">
    <source>
        <dbReference type="EMBL" id="EXG80603.1"/>
    </source>
</evidence>
<gene>
    <name evidence="1" type="ORF">CryarDRAFT_1686</name>
</gene>
<dbReference type="PATRIC" id="fig|927661.3.peg.1656"/>
<proteinExistence type="predicted"/>
<dbReference type="Proteomes" id="UP000021053">
    <property type="component" value="Unassembled WGS sequence"/>
</dbReference>
<keyword evidence="2" id="KW-1185">Reference proteome</keyword>
<name>A0A010YZG1_9ACTN</name>
<sequence>MNLAWAPGMRLLSDAGPAAWVEEALAPSSTRFTVAGMVPPVFAAYARVLPPTYAPENDGRHRWSEIATARGVPLTADTRFDDLVAGSNRWGRPSDGGLDARETAVLAKTLSAFTTTPDQAFFCLWDGLGLDETQALWDRPTRVRAPHRDYHLLAGPVAAAPVLPEPLDFRCANLWWPADRAWLVATEIDGYLTYVGGSEAAITALIEHPDLDAVRVLASTRLDPSYG</sequence>